<dbReference type="InterPro" id="IPR009057">
    <property type="entry name" value="Homeodomain-like_sf"/>
</dbReference>
<feature type="compositionally biased region" description="Low complexity" evidence="7">
    <location>
        <begin position="156"/>
        <end position="183"/>
    </location>
</feature>
<dbReference type="GeneID" id="117641121"/>
<dbReference type="PROSITE" id="PS00027">
    <property type="entry name" value="HOMEOBOX_1"/>
    <property type="match status" value="1"/>
</dbReference>
<keyword evidence="8" id="KW-0732">Signal</keyword>
<feature type="region of interest" description="Disordered" evidence="7">
    <location>
        <begin position="154"/>
        <end position="183"/>
    </location>
</feature>
<dbReference type="KEGG" id="tpal:117641121"/>
<dbReference type="RefSeq" id="XP_034234126.1">
    <property type="nucleotide sequence ID" value="XM_034378235.1"/>
</dbReference>
<feature type="signal peptide" evidence="8">
    <location>
        <begin position="1"/>
        <end position="18"/>
    </location>
</feature>
<dbReference type="GO" id="GO:0003677">
    <property type="term" value="F:DNA binding"/>
    <property type="evidence" value="ECO:0007669"/>
    <property type="project" value="UniProtKB-UniRule"/>
</dbReference>
<dbReference type="PRINTS" id="PR00024">
    <property type="entry name" value="HOMEOBOX"/>
</dbReference>
<dbReference type="InParanoid" id="A0A6P8YCR0"/>
<sequence length="183" mass="19640">MLSPSFSSFIFCVFVCVAAPKPAGRRCRKPGLDRKPRQAYSARQLERLETEFKVDKYLSVSKRMELSKALNLTEVQIKTWFQNRRTKWKKQMTTRYKLPAPPHVTAPRPPGLFGSATNAVAVAPAGGLAGGFFQPPAPMAAAMANSFALTPLEGGTAASTDASSSATVAADEEASSSTDIVTV</sequence>
<evidence type="ECO:0000256" key="4">
    <source>
        <dbReference type="ARBA" id="ARBA00023242"/>
    </source>
</evidence>
<comment type="subcellular location">
    <subcellularLocation>
        <location evidence="1 5 6">Nucleus</location>
    </subcellularLocation>
</comment>
<name>A0A6P8YCR0_THRPL</name>
<feature type="domain" description="Homeobox" evidence="9">
    <location>
        <begin position="31"/>
        <end position="91"/>
    </location>
</feature>
<dbReference type="GO" id="GO:0005634">
    <property type="term" value="C:nucleus"/>
    <property type="evidence" value="ECO:0007669"/>
    <property type="project" value="UniProtKB-SubCell"/>
</dbReference>
<dbReference type="CDD" id="cd00086">
    <property type="entry name" value="homeodomain"/>
    <property type="match status" value="1"/>
</dbReference>
<evidence type="ECO:0000256" key="3">
    <source>
        <dbReference type="ARBA" id="ARBA00023155"/>
    </source>
</evidence>
<dbReference type="GO" id="GO:0000981">
    <property type="term" value="F:DNA-binding transcription factor activity, RNA polymerase II-specific"/>
    <property type="evidence" value="ECO:0007669"/>
    <property type="project" value="InterPro"/>
</dbReference>
<organism evidence="11">
    <name type="scientific">Thrips palmi</name>
    <name type="common">Melon thrips</name>
    <dbReference type="NCBI Taxonomy" id="161013"/>
    <lineage>
        <taxon>Eukaryota</taxon>
        <taxon>Metazoa</taxon>
        <taxon>Ecdysozoa</taxon>
        <taxon>Arthropoda</taxon>
        <taxon>Hexapoda</taxon>
        <taxon>Insecta</taxon>
        <taxon>Pterygota</taxon>
        <taxon>Neoptera</taxon>
        <taxon>Paraneoptera</taxon>
        <taxon>Thysanoptera</taxon>
        <taxon>Terebrantia</taxon>
        <taxon>Thripoidea</taxon>
        <taxon>Thripidae</taxon>
        <taxon>Thrips</taxon>
    </lineage>
</organism>
<dbReference type="InterPro" id="IPR050848">
    <property type="entry name" value="Homeobox_TF"/>
</dbReference>
<dbReference type="InterPro" id="IPR020479">
    <property type="entry name" value="HD_metazoa"/>
</dbReference>
<keyword evidence="4 5" id="KW-0539">Nucleus</keyword>
<dbReference type="OrthoDB" id="6159439at2759"/>
<accession>A0A6P8YCR0</accession>
<evidence type="ECO:0000256" key="6">
    <source>
        <dbReference type="RuleBase" id="RU000682"/>
    </source>
</evidence>
<dbReference type="PROSITE" id="PS50071">
    <property type="entry name" value="HOMEOBOX_2"/>
    <property type="match status" value="1"/>
</dbReference>
<dbReference type="Proteomes" id="UP000515158">
    <property type="component" value="Unplaced"/>
</dbReference>
<dbReference type="PANTHER" id="PTHR24333:SF9">
    <property type="entry name" value="HOMEOBOX DOMAIN-CONTAINING PROTEIN"/>
    <property type="match status" value="1"/>
</dbReference>
<evidence type="ECO:0000256" key="7">
    <source>
        <dbReference type="SAM" id="MobiDB-lite"/>
    </source>
</evidence>
<evidence type="ECO:0000256" key="8">
    <source>
        <dbReference type="SAM" id="SignalP"/>
    </source>
</evidence>
<feature type="chain" id="PRO_5027596136" evidence="8">
    <location>
        <begin position="19"/>
        <end position="183"/>
    </location>
</feature>
<evidence type="ECO:0000256" key="2">
    <source>
        <dbReference type="ARBA" id="ARBA00023125"/>
    </source>
</evidence>
<dbReference type="InterPro" id="IPR001356">
    <property type="entry name" value="HD"/>
</dbReference>
<evidence type="ECO:0000256" key="1">
    <source>
        <dbReference type="ARBA" id="ARBA00004123"/>
    </source>
</evidence>
<evidence type="ECO:0000313" key="11">
    <source>
        <dbReference type="RefSeq" id="XP_034234126.1"/>
    </source>
</evidence>
<dbReference type="Pfam" id="PF00046">
    <property type="entry name" value="Homeodomain"/>
    <property type="match status" value="1"/>
</dbReference>
<dbReference type="AlphaFoldDB" id="A0A6P8YCR0"/>
<dbReference type="SUPFAM" id="SSF46689">
    <property type="entry name" value="Homeodomain-like"/>
    <property type="match status" value="1"/>
</dbReference>
<gene>
    <name evidence="11" type="primary">LOC117641121</name>
</gene>
<keyword evidence="3 5" id="KW-0371">Homeobox</keyword>
<dbReference type="Gene3D" id="1.10.10.60">
    <property type="entry name" value="Homeodomain-like"/>
    <property type="match status" value="1"/>
</dbReference>
<evidence type="ECO:0000256" key="5">
    <source>
        <dbReference type="PROSITE-ProRule" id="PRU00108"/>
    </source>
</evidence>
<reference evidence="11" key="1">
    <citation type="submission" date="2025-08" db="UniProtKB">
        <authorList>
            <consortium name="RefSeq"/>
        </authorList>
    </citation>
    <scope>IDENTIFICATION</scope>
    <source>
        <tissue evidence="11">Total insect</tissue>
    </source>
</reference>
<dbReference type="SMART" id="SM00389">
    <property type="entry name" value="HOX"/>
    <property type="match status" value="1"/>
</dbReference>
<dbReference type="PANTHER" id="PTHR24333">
    <property type="entry name" value="HOMEO BOX HB9 LIKE A-RELATED"/>
    <property type="match status" value="1"/>
</dbReference>
<protein>
    <submittedName>
        <fullName evidence="11">Homeobox protein ceh-19-like</fullName>
    </submittedName>
</protein>
<evidence type="ECO:0000313" key="10">
    <source>
        <dbReference type="Proteomes" id="UP000515158"/>
    </source>
</evidence>
<evidence type="ECO:0000259" key="9">
    <source>
        <dbReference type="PROSITE" id="PS50071"/>
    </source>
</evidence>
<keyword evidence="2 5" id="KW-0238">DNA-binding</keyword>
<dbReference type="InterPro" id="IPR017970">
    <property type="entry name" value="Homeobox_CS"/>
</dbReference>
<proteinExistence type="predicted"/>
<feature type="DNA-binding region" description="Homeobox" evidence="5">
    <location>
        <begin position="33"/>
        <end position="92"/>
    </location>
</feature>
<keyword evidence="10" id="KW-1185">Reference proteome</keyword>